<name>E3MLD9_CAERE</name>
<keyword evidence="3" id="KW-1185">Reference proteome</keyword>
<accession>E3MLD9</accession>
<sequence length="523" mass="57949">MLIIFLLFVVTELVWAQLVCPGNTTPFDYQECDPEIRSECPAGFTCRKTTVNSTGTNLNLCCESGRMTVGDCESPKMQNINLAPASSLLNFPPIHVGDEVVVLSFPSYITGLVQSFTLPAQVNPGYIHLVTIIDPLYKPFAVLMNYNIIVGQPTQTVNVTSSRFVAYLDNSASMPQLDSYRSEYLVLVYYTASQIFLDGATPKDMLLGSSCSDAKCLLTSSALSTKLSQPLAGMVFYTATCQKISGDVGDEIVIQPDILVTVNPNPFNIPTVNWDDILKNIPTIPPLVLPTLDPNFLQNLPTIPPLVLPTLDPDFWKNLPTIPPLQLPTLDPKFWQNLNIPTLPPFQIPTLDPNFWQNFNFPTLPPLPTLDPNFWQNLPTIPPFAFQTPTPKTAQCIYKLRQELQSNMTFAGSLNYTYVQSVVDALIVQSVSICNGFQTQRLTDLSKKYGVLVADVQEIVQYFSLSDLEKMLQSILEGDSGQIIQLFFAKTMENLVNPSVTAKLSKASTQISTLQFDLLINPI</sequence>
<dbReference type="Proteomes" id="UP000008281">
    <property type="component" value="Unassembled WGS sequence"/>
</dbReference>
<evidence type="ECO:0000256" key="1">
    <source>
        <dbReference type="SAM" id="SignalP"/>
    </source>
</evidence>
<protein>
    <submittedName>
        <fullName evidence="2">Uncharacterized protein</fullName>
    </submittedName>
</protein>
<dbReference type="AlphaFoldDB" id="E3MLD9"/>
<dbReference type="InParanoid" id="E3MLD9"/>
<feature type="chain" id="PRO_5003177102" evidence="1">
    <location>
        <begin position="17"/>
        <end position="523"/>
    </location>
</feature>
<keyword evidence="1" id="KW-0732">Signal</keyword>
<dbReference type="HOGENOM" id="CLU_039552_0_0_1"/>
<dbReference type="eggNOG" id="ENOG502SSM1">
    <property type="taxonomic scope" value="Eukaryota"/>
</dbReference>
<dbReference type="FunCoup" id="E3MLD9">
    <property type="interactions" value="545"/>
</dbReference>
<gene>
    <name evidence="2" type="ORF">CRE_25743</name>
</gene>
<evidence type="ECO:0000313" key="2">
    <source>
        <dbReference type="EMBL" id="EFP04472.1"/>
    </source>
</evidence>
<organism evidence="3">
    <name type="scientific">Caenorhabditis remanei</name>
    <name type="common">Caenorhabditis vulgaris</name>
    <dbReference type="NCBI Taxonomy" id="31234"/>
    <lineage>
        <taxon>Eukaryota</taxon>
        <taxon>Metazoa</taxon>
        <taxon>Ecdysozoa</taxon>
        <taxon>Nematoda</taxon>
        <taxon>Chromadorea</taxon>
        <taxon>Rhabditida</taxon>
        <taxon>Rhabditina</taxon>
        <taxon>Rhabditomorpha</taxon>
        <taxon>Rhabditoidea</taxon>
        <taxon>Rhabditidae</taxon>
        <taxon>Peloderinae</taxon>
        <taxon>Caenorhabditis</taxon>
    </lineage>
</organism>
<feature type="signal peptide" evidence="1">
    <location>
        <begin position="1"/>
        <end position="16"/>
    </location>
</feature>
<reference evidence="2" key="1">
    <citation type="submission" date="2007-07" db="EMBL/GenBank/DDBJ databases">
        <title>PCAP assembly of the Caenorhabditis remanei genome.</title>
        <authorList>
            <consortium name="The Caenorhabditis remanei Sequencing Consortium"/>
            <person name="Wilson R.K."/>
        </authorList>
    </citation>
    <scope>NUCLEOTIDE SEQUENCE [LARGE SCALE GENOMIC DNA]</scope>
    <source>
        <strain evidence="2">PB4641</strain>
    </source>
</reference>
<dbReference type="OMA" id="PFAVLMN"/>
<dbReference type="EMBL" id="DS268454">
    <property type="protein sequence ID" value="EFP04472.1"/>
    <property type="molecule type" value="Genomic_DNA"/>
</dbReference>
<dbReference type="OrthoDB" id="5805447at2759"/>
<proteinExistence type="predicted"/>
<evidence type="ECO:0000313" key="3">
    <source>
        <dbReference type="Proteomes" id="UP000008281"/>
    </source>
</evidence>